<protein>
    <submittedName>
        <fullName evidence="1">Structural protein</fullName>
    </submittedName>
</protein>
<name>A0A6C0X1M0_9CAUD</name>
<sequence>MAIFELQGPDGQVYEVDAPDEASALQAFQGMGGADQPQPEGGYGSQIFSGLLEGATGALGAPVDLVNNLLVAPAAAGINYAFGTDIQPSQTPLGGSAGLRQGLAISPESQSGGEQFARRVAQSVGGCRSICGRGQ</sequence>
<reference evidence="1 2" key="1">
    <citation type="submission" date="2020-01" db="EMBL/GenBank/DDBJ databases">
        <authorList>
            <person name="Cicha C.L."/>
            <person name="Wiedenheft B."/>
        </authorList>
    </citation>
    <scope>NUCLEOTIDE SEQUENCE [LARGE SCALE GENOMIC DNA]</scope>
</reference>
<accession>A0A6C0X1M0</accession>
<proteinExistence type="predicted"/>
<evidence type="ECO:0000313" key="2">
    <source>
        <dbReference type="Proteomes" id="UP000503412"/>
    </source>
</evidence>
<evidence type="ECO:0000313" key="1">
    <source>
        <dbReference type="EMBL" id="QIC52873.1"/>
    </source>
</evidence>
<organism evidence="1 2">
    <name type="scientific">Brucella phage EF4</name>
    <dbReference type="NCBI Taxonomy" id="2706778"/>
    <lineage>
        <taxon>Viruses</taxon>
        <taxon>Duplodnaviria</taxon>
        <taxon>Heunggongvirae</taxon>
        <taxon>Uroviricota</taxon>
        <taxon>Caudoviricetes</taxon>
        <taxon>Perisivirus</taxon>
        <taxon>Perisivirus Pr</taxon>
    </lineage>
</organism>
<dbReference type="Proteomes" id="UP000503412">
    <property type="component" value="Segment"/>
</dbReference>
<dbReference type="EMBL" id="MT002975">
    <property type="protein sequence ID" value="QIC52873.1"/>
    <property type="molecule type" value="Genomic_DNA"/>
</dbReference>